<accession>A0A0C3AEQ7</accession>
<protein>
    <recommendedName>
        <fullName evidence="5">PNPLA domain-containing protein</fullName>
    </recommendedName>
</protein>
<sequence>MVRNNTKRNLRLASFDGGGPRCFSQLMIMENIMHRLMWDIKPTESDKTLLPCDYFDLIGGSDTGGLLVIMLVRLRMSLEDTMLEFSFIVEAVYKMDLQPKERTERLRKCMENLLARRGQPLDLKLESHMQDDGCLGFVLASSSRNLRDKIRLRTYIDHIDPPSSITVGMIRLPPTKPG</sequence>
<dbReference type="AlphaFoldDB" id="A0A0C3AEQ7"/>
<dbReference type="PANTHER" id="PTHR24185">
    <property type="entry name" value="CALCIUM-INDEPENDENT PHOSPHOLIPASE A2-GAMMA"/>
    <property type="match status" value="1"/>
</dbReference>
<evidence type="ECO:0000256" key="2">
    <source>
        <dbReference type="ARBA" id="ARBA00022963"/>
    </source>
</evidence>
<keyword evidence="4" id="KW-1185">Reference proteome</keyword>
<proteinExistence type="predicted"/>
<dbReference type="GO" id="GO:0016042">
    <property type="term" value="P:lipid catabolic process"/>
    <property type="evidence" value="ECO:0007669"/>
    <property type="project" value="UniProtKB-KW"/>
</dbReference>
<keyword evidence="2" id="KW-0442">Lipid degradation</keyword>
<reference evidence="4" key="2">
    <citation type="submission" date="2015-01" db="EMBL/GenBank/DDBJ databases">
        <title>Evolutionary Origins and Diversification of the Mycorrhizal Mutualists.</title>
        <authorList>
            <consortium name="DOE Joint Genome Institute"/>
            <consortium name="Mycorrhizal Genomics Consortium"/>
            <person name="Kohler A."/>
            <person name="Kuo A."/>
            <person name="Nagy L.G."/>
            <person name="Floudas D."/>
            <person name="Copeland A."/>
            <person name="Barry K.W."/>
            <person name="Cichocki N."/>
            <person name="Veneault-Fourrey C."/>
            <person name="LaButti K."/>
            <person name="Lindquist E.A."/>
            <person name="Lipzen A."/>
            <person name="Lundell T."/>
            <person name="Morin E."/>
            <person name="Murat C."/>
            <person name="Riley R."/>
            <person name="Ohm R."/>
            <person name="Sun H."/>
            <person name="Tunlid A."/>
            <person name="Henrissat B."/>
            <person name="Grigoriev I.V."/>
            <person name="Hibbett D.S."/>
            <person name="Martin F."/>
        </authorList>
    </citation>
    <scope>NUCLEOTIDE SEQUENCE [LARGE SCALE GENOMIC DNA]</scope>
    <source>
        <strain evidence="4">MAFF 305830</strain>
    </source>
</reference>
<dbReference type="InterPro" id="IPR016035">
    <property type="entry name" value="Acyl_Trfase/lysoPLipase"/>
</dbReference>
<evidence type="ECO:0000313" key="3">
    <source>
        <dbReference type="EMBL" id="KIM23100.1"/>
    </source>
</evidence>
<dbReference type="Proteomes" id="UP000054097">
    <property type="component" value="Unassembled WGS sequence"/>
</dbReference>
<evidence type="ECO:0000313" key="4">
    <source>
        <dbReference type="Proteomes" id="UP000054097"/>
    </source>
</evidence>
<organism evidence="3 4">
    <name type="scientific">Serendipita vermifera MAFF 305830</name>
    <dbReference type="NCBI Taxonomy" id="933852"/>
    <lineage>
        <taxon>Eukaryota</taxon>
        <taxon>Fungi</taxon>
        <taxon>Dikarya</taxon>
        <taxon>Basidiomycota</taxon>
        <taxon>Agaricomycotina</taxon>
        <taxon>Agaricomycetes</taxon>
        <taxon>Sebacinales</taxon>
        <taxon>Serendipitaceae</taxon>
        <taxon>Serendipita</taxon>
    </lineage>
</organism>
<dbReference type="EMBL" id="KN824343">
    <property type="protein sequence ID" value="KIM23100.1"/>
    <property type="molecule type" value="Genomic_DNA"/>
</dbReference>
<evidence type="ECO:0000256" key="1">
    <source>
        <dbReference type="ARBA" id="ARBA00022801"/>
    </source>
</evidence>
<gene>
    <name evidence="3" type="ORF">M408DRAFT_332561</name>
</gene>
<keyword evidence="1" id="KW-0378">Hydrolase</keyword>
<dbReference type="OrthoDB" id="630895at2759"/>
<evidence type="ECO:0008006" key="5">
    <source>
        <dbReference type="Google" id="ProtNLM"/>
    </source>
</evidence>
<dbReference type="SUPFAM" id="SSF52151">
    <property type="entry name" value="FabD/lysophospholipase-like"/>
    <property type="match status" value="1"/>
</dbReference>
<dbReference type="STRING" id="933852.A0A0C3AEQ7"/>
<dbReference type="GO" id="GO:0047499">
    <property type="term" value="F:calcium-independent phospholipase A2 activity"/>
    <property type="evidence" value="ECO:0007669"/>
    <property type="project" value="TreeGrafter"/>
</dbReference>
<dbReference type="PANTHER" id="PTHR24185:SF1">
    <property type="entry name" value="CALCIUM-INDEPENDENT PHOSPHOLIPASE A2-GAMMA"/>
    <property type="match status" value="1"/>
</dbReference>
<dbReference type="GO" id="GO:0016020">
    <property type="term" value="C:membrane"/>
    <property type="evidence" value="ECO:0007669"/>
    <property type="project" value="TreeGrafter"/>
</dbReference>
<dbReference type="Gene3D" id="3.40.1090.10">
    <property type="entry name" value="Cytosolic phospholipase A2 catalytic domain"/>
    <property type="match status" value="1"/>
</dbReference>
<name>A0A0C3AEQ7_SERVB</name>
<reference evidence="3 4" key="1">
    <citation type="submission" date="2014-04" db="EMBL/GenBank/DDBJ databases">
        <authorList>
            <consortium name="DOE Joint Genome Institute"/>
            <person name="Kuo A."/>
            <person name="Zuccaro A."/>
            <person name="Kohler A."/>
            <person name="Nagy L.G."/>
            <person name="Floudas D."/>
            <person name="Copeland A."/>
            <person name="Barry K.W."/>
            <person name="Cichocki N."/>
            <person name="Veneault-Fourrey C."/>
            <person name="LaButti K."/>
            <person name="Lindquist E.A."/>
            <person name="Lipzen A."/>
            <person name="Lundell T."/>
            <person name="Morin E."/>
            <person name="Murat C."/>
            <person name="Sun H."/>
            <person name="Tunlid A."/>
            <person name="Henrissat B."/>
            <person name="Grigoriev I.V."/>
            <person name="Hibbett D.S."/>
            <person name="Martin F."/>
            <person name="Nordberg H.P."/>
            <person name="Cantor M.N."/>
            <person name="Hua S.X."/>
        </authorList>
    </citation>
    <scope>NUCLEOTIDE SEQUENCE [LARGE SCALE GENOMIC DNA]</scope>
    <source>
        <strain evidence="3 4">MAFF 305830</strain>
    </source>
</reference>
<dbReference type="GO" id="GO:0019369">
    <property type="term" value="P:arachidonate metabolic process"/>
    <property type="evidence" value="ECO:0007669"/>
    <property type="project" value="TreeGrafter"/>
</dbReference>
<keyword evidence="2" id="KW-0443">Lipid metabolism</keyword>
<dbReference type="HOGENOM" id="CLU_000288_144_4_1"/>